<protein>
    <submittedName>
        <fullName evidence="1">Uncharacterized protein</fullName>
    </submittedName>
</protein>
<accession>A0A9D4BFS9</accession>
<evidence type="ECO:0000313" key="2">
    <source>
        <dbReference type="Proteomes" id="UP000828390"/>
    </source>
</evidence>
<name>A0A9D4BFS9_DREPO</name>
<keyword evidence="2" id="KW-1185">Reference proteome</keyword>
<dbReference type="EMBL" id="JAIWYP010000017">
    <property type="protein sequence ID" value="KAH3693169.1"/>
    <property type="molecule type" value="Genomic_DNA"/>
</dbReference>
<dbReference type="Proteomes" id="UP000828390">
    <property type="component" value="Unassembled WGS sequence"/>
</dbReference>
<evidence type="ECO:0000313" key="1">
    <source>
        <dbReference type="EMBL" id="KAH3693169.1"/>
    </source>
</evidence>
<gene>
    <name evidence="1" type="ORF">DPMN_192571</name>
</gene>
<reference evidence="1" key="2">
    <citation type="submission" date="2020-11" db="EMBL/GenBank/DDBJ databases">
        <authorList>
            <person name="McCartney M.A."/>
            <person name="Auch B."/>
            <person name="Kono T."/>
            <person name="Mallez S."/>
            <person name="Becker A."/>
            <person name="Gohl D.M."/>
            <person name="Silverstein K.A.T."/>
            <person name="Koren S."/>
            <person name="Bechman K.B."/>
            <person name="Herman A."/>
            <person name="Abrahante J.E."/>
            <person name="Garbe J."/>
        </authorList>
    </citation>
    <scope>NUCLEOTIDE SEQUENCE</scope>
    <source>
        <strain evidence="1">Duluth1</strain>
        <tissue evidence="1">Whole animal</tissue>
    </source>
</reference>
<dbReference type="AlphaFoldDB" id="A0A9D4BFS9"/>
<proteinExistence type="predicted"/>
<comment type="caution">
    <text evidence="1">The sequence shown here is derived from an EMBL/GenBank/DDBJ whole genome shotgun (WGS) entry which is preliminary data.</text>
</comment>
<reference evidence="1" key="1">
    <citation type="journal article" date="2019" name="bioRxiv">
        <title>The Genome of the Zebra Mussel, Dreissena polymorpha: A Resource for Invasive Species Research.</title>
        <authorList>
            <person name="McCartney M.A."/>
            <person name="Auch B."/>
            <person name="Kono T."/>
            <person name="Mallez S."/>
            <person name="Zhang Y."/>
            <person name="Obille A."/>
            <person name="Becker A."/>
            <person name="Abrahante J.E."/>
            <person name="Garbe J."/>
            <person name="Badalamenti J.P."/>
            <person name="Herman A."/>
            <person name="Mangelson H."/>
            <person name="Liachko I."/>
            <person name="Sullivan S."/>
            <person name="Sone E.D."/>
            <person name="Koren S."/>
            <person name="Silverstein K.A.T."/>
            <person name="Beckman K.B."/>
            <person name="Gohl D.M."/>
        </authorList>
    </citation>
    <scope>NUCLEOTIDE SEQUENCE</scope>
    <source>
        <strain evidence="1">Duluth1</strain>
        <tissue evidence="1">Whole animal</tissue>
    </source>
</reference>
<sequence>MENTDFEAVKIKDLAKMIYSMSCNLQTVANNMHKLNTDVYDKIKGAYKKMSDLRNDIERRVIRKISKSIDKRALTEMNKKKKIVDEKIDDVIRVAQTEFHSNTDDAHRNISEIVYSFQNKDSIANNIIQRNVEETIK</sequence>
<organism evidence="1 2">
    <name type="scientific">Dreissena polymorpha</name>
    <name type="common">Zebra mussel</name>
    <name type="synonym">Mytilus polymorpha</name>
    <dbReference type="NCBI Taxonomy" id="45954"/>
    <lineage>
        <taxon>Eukaryota</taxon>
        <taxon>Metazoa</taxon>
        <taxon>Spiralia</taxon>
        <taxon>Lophotrochozoa</taxon>
        <taxon>Mollusca</taxon>
        <taxon>Bivalvia</taxon>
        <taxon>Autobranchia</taxon>
        <taxon>Heteroconchia</taxon>
        <taxon>Euheterodonta</taxon>
        <taxon>Imparidentia</taxon>
        <taxon>Neoheterodontei</taxon>
        <taxon>Myida</taxon>
        <taxon>Dreissenoidea</taxon>
        <taxon>Dreissenidae</taxon>
        <taxon>Dreissena</taxon>
    </lineage>
</organism>